<evidence type="ECO:0000256" key="1">
    <source>
        <dbReference type="ARBA" id="ARBA00022723"/>
    </source>
</evidence>
<dbReference type="PANTHER" id="PTHR46124">
    <property type="entry name" value="D-AMINOACYL-TRNA DEACYLASE"/>
    <property type="match status" value="1"/>
</dbReference>
<dbReference type="CDD" id="cd01310">
    <property type="entry name" value="TatD_DNAse"/>
    <property type="match status" value="1"/>
</dbReference>
<dbReference type="RefSeq" id="WP_210101704.1">
    <property type="nucleotide sequence ID" value="NZ_BAABLK010000033.1"/>
</dbReference>
<dbReference type="Pfam" id="PF01026">
    <property type="entry name" value="TatD_DNase"/>
    <property type="match status" value="1"/>
</dbReference>
<dbReference type="InterPro" id="IPR032466">
    <property type="entry name" value="Metal_Hydrolase"/>
</dbReference>
<dbReference type="PIRSF" id="PIRSF005902">
    <property type="entry name" value="DNase_TatD"/>
    <property type="match status" value="1"/>
</dbReference>
<dbReference type="InterPro" id="IPR001130">
    <property type="entry name" value="TatD-like"/>
</dbReference>
<evidence type="ECO:0000313" key="4">
    <source>
        <dbReference type="Proteomes" id="UP001501257"/>
    </source>
</evidence>
<keyword evidence="1" id="KW-0479">Metal-binding</keyword>
<feature type="region of interest" description="Disordered" evidence="2">
    <location>
        <begin position="1"/>
        <end position="61"/>
    </location>
</feature>
<dbReference type="GO" id="GO:0016787">
    <property type="term" value="F:hydrolase activity"/>
    <property type="evidence" value="ECO:0007669"/>
    <property type="project" value="UniProtKB-KW"/>
</dbReference>
<dbReference type="EMBL" id="BAABLK010000033">
    <property type="protein sequence ID" value="GAA5227756.1"/>
    <property type="molecule type" value="Genomic_DNA"/>
</dbReference>
<evidence type="ECO:0000256" key="2">
    <source>
        <dbReference type="SAM" id="MobiDB-lite"/>
    </source>
</evidence>
<comment type="caution">
    <text evidence="3">The sequence shown here is derived from an EMBL/GenBank/DDBJ whole genome shotgun (WGS) entry which is preliminary data.</text>
</comment>
<dbReference type="PANTHER" id="PTHR46124:SF2">
    <property type="entry name" value="D-AMINOACYL-TRNA DEACYLASE"/>
    <property type="match status" value="1"/>
</dbReference>
<dbReference type="Gene3D" id="3.20.20.140">
    <property type="entry name" value="Metal-dependent hydrolases"/>
    <property type="match status" value="1"/>
</dbReference>
<dbReference type="SUPFAM" id="SSF51556">
    <property type="entry name" value="Metallo-dependent hydrolases"/>
    <property type="match status" value="1"/>
</dbReference>
<organism evidence="3 4">
    <name type="scientific">Paeniglutamicibacter antarcticus</name>
    <dbReference type="NCBI Taxonomy" id="494023"/>
    <lineage>
        <taxon>Bacteria</taxon>
        <taxon>Bacillati</taxon>
        <taxon>Actinomycetota</taxon>
        <taxon>Actinomycetes</taxon>
        <taxon>Micrococcales</taxon>
        <taxon>Micrococcaceae</taxon>
        <taxon>Paeniglutamicibacter</taxon>
    </lineage>
</organism>
<reference evidence="4" key="1">
    <citation type="journal article" date="2019" name="Int. J. Syst. Evol. Microbiol.">
        <title>The Global Catalogue of Microorganisms (GCM) 10K type strain sequencing project: providing services to taxonomists for standard genome sequencing and annotation.</title>
        <authorList>
            <consortium name="The Broad Institute Genomics Platform"/>
            <consortium name="The Broad Institute Genome Sequencing Center for Infectious Disease"/>
            <person name="Wu L."/>
            <person name="Ma J."/>
        </authorList>
    </citation>
    <scope>NUCLEOTIDE SEQUENCE [LARGE SCALE GENOMIC DNA]</scope>
    <source>
        <strain evidence="4">JCM 18952</strain>
    </source>
</reference>
<protein>
    <submittedName>
        <fullName evidence="3">TatD family hydrolase</fullName>
    </submittedName>
</protein>
<sequence>MPTSNEHQRVGQTMGVPQAYSQARQRQDEEALRRSSTDDSGRKRNLSYPPAPEPLPFGVPDNHTHMDFRDGSVHVSVGQALDAANAVGVPGVIQVGCDVESSEFAVRAANEDARVLAAVAIHPNDAARLAESGDLEAAIERIEQLASEERVRAIGETGLDYYRTKEPGRPAQEHSFREHIRIARTHAKALQIHDRDAHLDVVRVLEDEELPDLVVFHCFSGDARLAEICNENGWYISFSGTVTFKNSLDLREALQVARPELVLVETDAPFLTPHPYRGRPNASYLIPATVRFMAQTMGADLEEYCRTLAANTRRVYGDFQPSS</sequence>
<dbReference type="NCBIfam" id="TIGR00010">
    <property type="entry name" value="YchF/TatD family DNA exonuclease"/>
    <property type="match status" value="1"/>
</dbReference>
<name>A0ABP9TMY4_9MICC</name>
<gene>
    <name evidence="3" type="ORF">GCM10025778_22890</name>
</gene>
<dbReference type="Proteomes" id="UP001501257">
    <property type="component" value="Unassembled WGS sequence"/>
</dbReference>
<keyword evidence="4" id="KW-1185">Reference proteome</keyword>
<keyword evidence="3" id="KW-0378">Hydrolase</keyword>
<accession>A0ABP9TMY4</accession>
<dbReference type="InterPro" id="IPR015991">
    <property type="entry name" value="TatD/YcfH-like"/>
</dbReference>
<proteinExistence type="predicted"/>
<feature type="compositionally biased region" description="Basic and acidic residues" evidence="2">
    <location>
        <begin position="25"/>
        <end position="42"/>
    </location>
</feature>
<evidence type="ECO:0000313" key="3">
    <source>
        <dbReference type="EMBL" id="GAA5227756.1"/>
    </source>
</evidence>